<evidence type="ECO:0000313" key="8">
    <source>
        <dbReference type="EMBL" id="AMW06010.1"/>
    </source>
</evidence>
<evidence type="ECO:0000259" key="7">
    <source>
        <dbReference type="Pfam" id="PF03600"/>
    </source>
</evidence>
<protein>
    <submittedName>
        <fullName evidence="8">Citrate transporter</fullName>
    </submittedName>
</protein>
<feature type="transmembrane region" description="Helical" evidence="6">
    <location>
        <begin position="240"/>
        <end position="270"/>
    </location>
</feature>
<evidence type="ECO:0000256" key="6">
    <source>
        <dbReference type="SAM" id="Phobius"/>
    </source>
</evidence>
<dbReference type="Pfam" id="PF03600">
    <property type="entry name" value="CitMHS"/>
    <property type="match status" value="1"/>
</dbReference>
<feature type="transmembrane region" description="Helical" evidence="6">
    <location>
        <begin position="384"/>
        <end position="403"/>
    </location>
</feature>
<gene>
    <name evidence="8" type="ORF">GEMMAAP_16875</name>
</gene>
<dbReference type="AlphaFoldDB" id="A0A143BNE3"/>
<dbReference type="RefSeq" id="WP_026848256.1">
    <property type="nucleotide sequence ID" value="NZ_CP011454.1"/>
</dbReference>
<evidence type="ECO:0000256" key="4">
    <source>
        <dbReference type="ARBA" id="ARBA00022989"/>
    </source>
</evidence>
<proteinExistence type="predicted"/>
<sequence length="439" mass="46204">MLTFWAYGMVIVFMTLIMTKRLSPLTALILVPTTIGLLAGFGSTLGEMMIQGITKLAPTGVMLLFAILFFAVMIDAGLFAPIVSRLVSLVHGDPVKVVVGTAVLALVVSLDGDGSTTYMITTAAMLPLYRALGMRPLILACVTMLSSGIMNILPWGGPTARAASALSVDVSDVFIPMVPVMAAGVAWVLFAAYRLGVAERRRLAGTSAVAGEAVLQEELANPTYHEDTAHRRPDRLWVNAVLTVVLLAALIGALLPLPVLFMLGFAVAVMVNYPSIDQQKALLSRHAGNVLAVVGLIFAAGIFTGILSGTKMVDAMASSVVALVPPALGPYLAIVTGVLSVPFTFFISNDAFYFGVLPILAKAGEAYGITAAEIARASLVGQPVHLLSPLVPSTFLLVGLAGVDFDDHQRFTLKWALLSTLVLLLAGLALLVIPLIGRR</sequence>
<dbReference type="InterPro" id="IPR014738">
    <property type="entry name" value="Citrate_transporter"/>
</dbReference>
<dbReference type="GO" id="GO:0015137">
    <property type="term" value="F:citrate transmembrane transporter activity"/>
    <property type="evidence" value="ECO:0007669"/>
    <property type="project" value="InterPro"/>
</dbReference>
<keyword evidence="5 6" id="KW-0472">Membrane</keyword>
<accession>A0A143BNE3</accession>
<evidence type="ECO:0000256" key="5">
    <source>
        <dbReference type="ARBA" id="ARBA00023136"/>
    </source>
</evidence>
<feature type="transmembrane region" description="Helical" evidence="6">
    <location>
        <begin position="5"/>
        <end position="23"/>
    </location>
</feature>
<feature type="transmembrane region" description="Helical" evidence="6">
    <location>
        <begin position="132"/>
        <end position="153"/>
    </location>
</feature>
<evidence type="ECO:0000256" key="3">
    <source>
        <dbReference type="ARBA" id="ARBA00022692"/>
    </source>
</evidence>
<keyword evidence="3 6" id="KW-0812">Transmembrane</keyword>
<comment type="subcellular location">
    <subcellularLocation>
        <location evidence="1">Membrane</location>
        <topology evidence="1">Multi-pass membrane protein</topology>
    </subcellularLocation>
</comment>
<feature type="domain" description="Citrate transporter-like" evidence="7">
    <location>
        <begin position="14"/>
        <end position="381"/>
    </location>
</feature>
<dbReference type="NCBIfam" id="TIGR00784">
    <property type="entry name" value="citMHS"/>
    <property type="match status" value="1"/>
</dbReference>
<keyword evidence="4 6" id="KW-1133">Transmembrane helix</keyword>
<dbReference type="KEGG" id="gph:GEMMAAP_16875"/>
<dbReference type="EMBL" id="CP011454">
    <property type="protein sequence ID" value="AMW06010.1"/>
    <property type="molecule type" value="Genomic_DNA"/>
</dbReference>
<dbReference type="OrthoDB" id="5329450at2"/>
<feature type="transmembrane region" description="Helical" evidence="6">
    <location>
        <begin position="173"/>
        <end position="193"/>
    </location>
</feature>
<evidence type="ECO:0000256" key="1">
    <source>
        <dbReference type="ARBA" id="ARBA00004141"/>
    </source>
</evidence>
<feature type="transmembrane region" description="Helical" evidence="6">
    <location>
        <begin position="62"/>
        <end position="83"/>
    </location>
</feature>
<feature type="transmembrane region" description="Helical" evidence="6">
    <location>
        <begin position="290"/>
        <end position="308"/>
    </location>
</feature>
<evidence type="ECO:0000313" key="9">
    <source>
        <dbReference type="Proteomes" id="UP000076404"/>
    </source>
</evidence>
<feature type="transmembrane region" description="Helical" evidence="6">
    <location>
        <begin position="29"/>
        <end position="50"/>
    </location>
</feature>
<dbReference type="Proteomes" id="UP000076404">
    <property type="component" value="Chromosome"/>
</dbReference>
<keyword evidence="9" id="KW-1185">Reference proteome</keyword>
<feature type="transmembrane region" description="Helical" evidence="6">
    <location>
        <begin position="320"/>
        <end position="345"/>
    </location>
</feature>
<name>A0A143BNE3_9BACT</name>
<dbReference type="InterPro" id="IPR004680">
    <property type="entry name" value="Cit_transptr-like_dom"/>
</dbReference>
<reference evidence="8 9" key="2">
    <citation type="journal article" date="2016" name="Environ. Microbiol. Rep.">
        <title>Metagenomic evidence for the presence of phototrophic Gemmatimonadetes bacteria in diverse environments.</title>
        <authorList>
            <person name="Zeng Y."/>
            <person name="Baumbach J."/>
            <person name="Barbosa E.G."/>
            <person name="Azevedo V."/>
            <person name="Zhang C."/>
            <person name="Koblizek M."/>
        </authorList>
    </citation>
    <scope>NUCLEOTIDE SEQUENCE [LARGE SCALE GENOMIC DNA]</scope>
    <source>
        <strain evidence="8 9">AP64</strain>
    </source>
</reference>
<reference evidence="8 9" key="1">
    <citation type="journal article" date="2014" name="Proc. Natl. Acad. Sci. U.S.A.">
        <title>Functional type 2 photosynthetic reaction centers found in the rare bacterial phylum Gemmatimonadetes.</title>
        <authorList>
            <person name="Zeng Y."/>
            <person name="Feng F."/>
            <person name="Medova H."/>
            <person name="Dean J."/>
            <person name="Koblizek M."/>
        </authorList>
    </citation>
    <scope>NUCLEOTIDE SEQUENCE [LARGE SCALE GENOMIC DNA]</scope>
    <source>
        <strain evidence="8 9">AP64</strain>
    </source>
</reference>
<dbReference type="GO" id="GO:0016020">
    <property type="term" value="C:membrane"/>
    <property type="evidence" value="ECO:0007669"/>
    <property type="project" value="UniProtKB-SubCell"/>
</dbReference>
<keyword evidence="2" id="KW-0813">Transport</keyword>
<evidence type="ECO:0000256" key="2">
    <source>
        <dbReference type="ARBA" id="ARBA00022448"/>
    </source>
</evidence>
<feature type="transmembrane region" description="Helical" evidence="6">
    <location>
        <begin position="351"/>
        <end position="372"/>
    </location>
</feature>
<dbReference type="eggNOG" id="COG2851">
    <property type="taxonomic scope" value="Bacteria"/>
</dbReference>
<feature type="transmembrane region" description="Helical" evidence="6">
    <location>
        <begin position="95"/>
        <end position="112"/>
    </location>
</feature>
<organism evidence="8 9">
    <name type="scientific">Gemmatimonas phototrophica</name>
    <dbReference type="NCBI Taxonomy" id="1379270"/>
    <lineage>
        <taxon>Bacteria</taxon>
        <taxon>Pseudomonadati</taxon>
        <taxon>Gemmatimonadota</taxon>
        <taxon>Gemmatimonadia</taxon>
        <taxon>Gemmatimonadales</taxon>
        <taxon>Gemmatimonadaceae</taxon>
        <taxon>Gemmatimonas</taxon>
    </lineage>
</organism>
<feature type="transmembrane region" description="Helical" evidence="6">
    <location>
        <begin position="415"/>
        <end position="436"/>
    </location>
</feature>
<dbReference type="STRING" id="1379270.GEMMAAP_16875"/>